<reference evidence="2 3" key="1">
    <citation type="submission" date="2019-04" db="EMBL/GenBank/DDBJ databases">
        <title>Comparative genomics and transcriptomics to analyze fruiting body development in filamentous ascomycetes.</title>
        <authorList>
            <consortium name="DOE Joint Genome Institute"/>
            <person name="Lutkenhaus R."/>
            <person name="Traeger S."/>
            <person name="Breuer J."/>
            <person name="Kuo A."/>
            <person name="Lipzen A."/>
            <person name="Pangilinan J."/>
            <person name="Dilworth D."/>
            <person name="Sandor L."/>
            <person name="Poggeler S."/>
            <person name="Barry K."/>
            <person name="Grigoriev I.V."/>
            <person name="Nowrousian M."/>
        </authorList>
    </citation>
    <scope>NUCLEOTIDE SEQUENCE [LARGE SCALE GENOMIC DNA]</scope>
    <source>
        <strain evidence="2 3">CBS 389.68</strain>
    </source>
</reference>
<sequence length="509" mass="56402">MSAVTDRSDGGQAAMVHERYRRWLQHFTGGARNEVRVKGVSIPETSQAAERRRWRGVGVGELDFCLPPSSVTSSSPLLVDPSSRASLLGKPETTQTKAELAFISTTPEHLLIPSLFQQSSSMSSPSISATKPVFIPSRTRRGENARPRPRHAGVPPAVAALLAITTIPKPKKKNQRRKAVEVFYDTPNVPFACEPSPPEDDVLPLSPEEVWRNNSRAALELLLSPPDLDDFDDAPLRRAFSETRLSERSASDDSVPSLETDNESTFSESSSISASRRRASIDPRQRIIASPPEECDFDHPLLTAPKKDVVVLQPVSDTAFDDTLTRVTRRLNLKSNLTASLRVLKSAAKSFTSLTASATQPDDYLTRSILSISPTYRDERRPAPSTEIPAPAVRRYFNPWAATYDDTTCTGAIQMQTYKSSASKSGKAGRKGDVALASCACGPMVRQREQRENSDFLRVIVLEMNMRREGKLSDTAQGRARFVLPPRQPTKLRTLNNNRWEPWICVYDE</sequence>
<dbReference type="InterPro" id="IPR034443">
    <property type="entry name" value="PB1A10.08"/>
</dbReference>
<dbReference type="Proteomes" id="UP000298138">
    <property type="component" value="Unassembled WGS sequence"/>
</dbReference>
<proteinExistence type="predicted"/>
<keyword evidence="3" id="KW-1185">Reference proteome</keyword>
<feature type="compositionally biased region" description="Polar residues" evidence="1">
    <location>
        <begin position="252"/>
        <end position="268"/>
    </location>
</feature>
<evidence type="ECO:0000313" key="2">
    <source>
        <dbReference type="EMBL" id="TGZ80577.1"/>
    </source>
</evidence>
<accession>A0A4S2MVJ3</accession>
<protein>
    <submittedName>
        <fullName evidence="2">Uncharacterized protein</fullName>
    </submittedName>
</protein>
<evidence type="ECO:0000313" key="3">
    <source>
        <dbReference type="Proteomes" id="UP000298138"/>
    </source>
</evidence>
<feature type="region of interest" description="Disordered" evidence="1">
    <location>
        <begin position="243"/>
        <end position="283"/>
    </location>
</feature>
<dbReference type="InParanoid" id="A0A4S2MVJ3"/>
<dbReference type="PANTHER" id="PTHR42051">
    <property type="entry name" value="MEIOTICALLY UP-REGULATED PROTEIN PB1A10.08"/>
    <property type="match status" value="1"/>
</dbReference>
<evidence type="ECO:0000256" key="1">
    <source>
        <dbReference type="SAM" id="MobiDB-lite"/>
    </source>
</evidence>
<name>A0A4S2MVJ3_9PEZI</name>
<dbReference type="PANTHER" id="PTHR42051:SF1">
    <property type="entry name" value="MEIOTICALLY UP-REGULATED PROTEIN PB1A10.08"/>
    <property type="match status" value="1"/>
</dbReference>
<gene>
    <name evidence="2" type="ORF">EX30DRAFT_349407</name>
</gene>
<dbReference type="AlphaFoldDB" id="A0A4S2MVJ3"/>
<dbReference type="OrthoDB" id="4181307at2759"/>
<dbReference type="EMBL" id="ML220124">
    <property type="protein sequence ID" value="TGZ80577.1"/>
    <property type="molecule type" value="Genomic_DNA"/>
</dbReference>
<organism evidence="2 3">
    <name type="scientific">Ascodesmis nigricans</name>
    <dbReference type="NCBI Taxonomy" id="341454"/>
    <lineage>
        <taxon>Eukaryota</taxon>
        <taxon>Fungi</taxon>
        <taxon>Dikarya</taxon>
        <taxon>Ascomycota</taxon>
        <taxon>Pezizomycotina</taxon>
        <taxon>Pezizomycetes</taxon>
        <taxon>Pezizales</taxon>
        <taxon>Ascodesmidaceae</taxon>
        <taxon>Ascodesmis</taxon>
    </lineage>
</organism>
<dbReference type="STRING" id="341454.A0A4S2MVJ3"/>